<comment type="caution">
    <text evidence="6">The sequence shown here is derived from an EMBL/GenBank/DDBJ whole genome shotgun (WGS) entry which is preliminary data.</text>
</comment>
<evidence type="ECO:0000313" key="6">
    <source>
        <dbReference type="EMBL" id="OXA37484.1"/>
    </source>
</evidence>
<name>A0A226CY06_FOLCA</name>
<dbReference type="OrthoDB" id="7788754at2759"/>
<dbReference type="InterPro" id="IPR030386">
    <property type="entry name" value="G_GB1_RHD3_dom"/>
</dbReference>
<keyword evidence="7" id="KW-1185">Reference proteome</keyword>
<evidence type="ECO:0000313" key="7">
    <source>
        <dbReference type="Proteomes" id="UP000198287"/>
    </source>
</evidence>
<dbReference type="GO" id="GO:0005525">
    <property type="term" value="F:GTP binding"/>
    <property type="evidence" value="ECO:0007669"/>
    <property type="project" value="UniProtKB-KW"/>
</dbReference>
<dbReference type="PROSITE" id="PS51715">
    <property type="entry name" value="G_GB1_RHD3"/>
    <property type="match status" value="1"/>
</dbReference>
<proteinExistence type="inferred from homology"/>
<organism evidence="6 7">
    <name type="scientific">Folsomia candida</name>
    <name type="common">Springtail</name>
    <dbReference type="NCBI Taxonomy" id="158441"/>
    <lineage>
        <taxon>Eukaryota</taxon>
        <taxon>Metazoa</taxon>
        <taxon>Ecdysozoa</taxon>
        <taxon>Arthropoda</taxon>
        <taxon>Hexapoda</taxon>
        <taxon>Collembola</taxon>
        <taxon>Entomobryomorpha</taxon>
        <taxon>Isotomoidea</taxon>
        <taxon>Isotomidae</taxon>
        <taxon>Proisotominae</taxon>
        <taxon>Folsomia</taxon>
    </lineage>
</organism>
<keyword evidence="1" id="KW-0547">Nucleotide-binding</keyword>
<gene>
    <name evidence="6" type="ORF">Fcan01_27777</name>
</gene>
<accession>A0A226CY06</accession>
<dbReference type="SUPFAM" id="SSF52540">
    <property type="entry name" value="P-loop containing nucleoside triphosphate hydrolases"/>
    <property type="match status" value="1"/>
</dbReference>
<sequence>MESNIREWVRLVNNTKTEVGNTPICLISITGASLQGKPFLLTVILHVLERLSRGQTDYWEDLEQLNSLTGFRFKNETERDTVGLWLWSKPFIITKSDRTKIAVMLMDTHGVFDSYTTESDWAMLVCLSLLTSSCLIYNLSTDMQEDGLKLLNNFVKFGMLSLEKDSTATSSFQKLIFLIRDWNFPNIHAYGPRGGYNFLHEKLAATSNMSPDVTRVTQPLATCFEEISCFLMPNPGEASKFSEAFRENLRSFVDDLISYDELKPFKIGNNIIDGNSLLRYFKKYVQVLNGKTIYKTESFHVLDQLPKDFVAKLGESNESPKFDEQTTPTRLVSLQEEHRADSKTENAVDVNRRIFKSKVPVVKTSEIQDEESNSQIEKFQQDLQNNIDHLSKDFKEELHSTKKPTGKGEADTNRQNEIFTNAPTSLKQVQPLPKTKTRQQPRLKVKAQSSPSSIPVGIFFSLDKLSVAIFDRNNFAQFFKI</sequence>
<evidence type="ECO:0000256" key="2">
    <source>
        <dbReference type="ARBA" id="ARBA00023134"/>
    </source>
</evidence>
<protein>
    <submittedName>
        <fullName evidence="6">Atlastin-1</fullName>
    </submittedName>
</protein>
<feature type="region of interest" description="Disordered" evidence="4">
    <location>
        <begin position="427"/>
        <end position="448"/>
    </location>
</feature>
<evidence type="ECO:0000256" key="1">
    <source>
        <dbReference type="ARBA" id="ARBA00022741"/>
    </source>
</evidence>
<feature type="domain" description="GB1/RHD3-type G" evidence="5">
    <location>
        <begin position="21"/>
        <end position="269"/>
    </location>
</feature>
<dbReference type="InterPro" id="IPR027417">
    <property type="entry name" value="P-loop_NTPase"/>
</dbReference>
<reference evidence="6 7" key="1">
    <citation type="submission" date="2015-12" db="EMBL/GenBank/DDBJ databases">
        <title>The genome of Folsomia candida.</title>
        <authorList>
            <person name="Faddeeva A."/>
            <person name="Derks M.F."/>
            <person name="Anvar Y."/>
            <person name="Smit S."/>
            <person name="Van Straalen N."/>
            <person name="Roelofs D."/>
        </authorList>
    </citation>
    <scope>NUCLEOTIDE SEQUENCE [LARGE SCALE GENOMIC DNA]</scope>
    <source>
        <strain evidence="6 7">VU population</strain>
        <tissue evidence="6">Whole body</tissue>
    </source>
</reference>
<evidence type="ECO:0000256" key="4">
    <source>
        <dbReference type="SAM" id="MobiDB-lite"/>
    </source>
</evidence>
<dbReference type="EMBL" id="LNIX01000056">
    <property type="protein sequence ID" value="OXA37484.1"/>
    <property type="molecule type" value="Genomic_DNA"/>
</dbReference>
<dbReference type="AlphaFoldDB" id="A0A226CY06"/>
<dbReference type="PANTHER" id="PTHR10751">
    <property type="entry name" value="GUANYLATE BINDING PROTEIN"/>
    <property type="match status" value="1"/>
</dbReference>
<dbReference type="InterPro" id="IPR015894">
    <property type="entry name" value="Guanylate-bd_N"/>
</dbReference>
<keyword evidence="2" id="KW-0342">GTP-binding</keyword>
<comment type="similarity">
    <text evidence="3">Belongs to the TRAFAC class dynamin-like GTPase superfamily. GB1/RHD3 GTPase family.</text>
</comment>
<dbReference type="Gene3D" id="3.40.50.300">
    <property type="entry name" value="P-loop containing nucleotide triphosphate hydrolases"/>
    <property type="match status" value="1"/>
</dbReference>
<dbReference type="Proteomes" id="UP000198287">
    <property type="component" value="Unassembled WGS sequence"/>
</dbReference>
<dbReference type="GO" id="GO:0003924">
    <property type="term" value="F:GTPase activity"/>
    <property type="evidence" value="ECO:0007669"/>
    <property type="project" value="InterPro"/>
</dbReference>
<evidence type="ECO:0000256" key="3">
    <source>
        <dbReference type="PROSITE-ProRule" id="PRU01052"/>
    </source>
</evidence>
<evidence type="ECO:0000259" key="5">
    <source>
        <dbReference type="PROSITE" id="PS51715"/>
    </source>
</evidence>
<dbReference type="Pfam" id="PF02263">
    <property type="entry name" value="GBP"/>
    <property type="match status" value="1"/>
</dbReference>
<feature type="compositionally biased region" description="Basic residues" evidence="4">
    <location>
        <begin position="435"/>
        <end position="445"/>
    </location>
</feature>